<gene>
    <name evidence="1" type="ORF">ANCDUO_02225</name>
</gene>
<evidence type="ECO:0000313" key="1">
    <source>
        <dbReference type="EMBL" id="KIH67440.1"/>
    </source>
</evidence>
<dbReference type="Proteomes" id="UP000054047">
    <property type="component" value="Unassembled WGS sequence"/>
</dbReference>
<dbReference type="OrthoDB" id="5809932at2759"/>
<reference evidence="1 2" key="1">
    <citation type="submission" date="2013-12" db="EMBL/GenBank/DDBJ databases">
        <title>Draft genome of the parsitic nematode Ancylostoma duodenale.</title>
        <authorList>
            <person name="Mitreva M."/>
        </authorList>
    </citation>
    <scope>NUCLEOTIDE SEQUENCE [LARGE SCALE GENOMIC DNA]</scope>
    <source>
        <strain evidence="1 2">Zhejiang</strain>
    </source>
</reference>
<evidence type="ECO:0000313" key="2">
    <source>
        <dbReference type="Proteomes" id="UP000054047"/>
    </source>
</evidence>
<sequence>MLRPLDGEGARAATSAVPNVSFRYVYVKTWVLKPFSEWCRPAIKLTTWECIEIFLDTYSTYKFLRGFVLMLEGHSVSTFYSGVFSLQLIAGWPTILP</sequence>
<dbReference type="EMBL" id="KN726697">
    <property type="protein sequence ID" value="KIH67440.1"/>
    <property type="molecule type" value="Genomic_DNA"/>
</dbReference>
<organism evidence="1 2">
    <name type="scientific">Ancylostoma duodenale</name>
    <dbReference type="NCBI Taxonomy" id="51022"/>
    <lineage>
        <taxon>Eukaryota</taxon>
        <taxon>Metazoa</taxon>
        <taxon>Ecdysozoa</taxon>
        <taxon>Nematoda</taxon>
        <taxon>Chromadorea</taxon>
        <taxon>Rhabditida</taxon>
        <taxon>Rhabditina</taxon>
        <taxon>Rhabditomorpha</taxon>
        <taxon>Strongyloidea</taxon>
        <taxon>Ancylostomatidae</taxon>
        <taxon>Ancylostomatinae</taxon>
        <taxon>Ancylostoma</taxon>
    </lineage>
</organism>
<proteinExistence type="predicted"/>
<keyword evidence="2" id="KW-1185">Reference proteome</keyword>
<accession>A0A0C2H117</accession>
<protein>
    <submittedName>
        <fullName evidence="1">Uncharacterized protein</fullName>
    </submittedName>
</protein>
<dbReference type="AlphaFoldDB" id="A0A0C2H117"/>
<name>A0A0C2H117_9BILA</name>